<dbReference type="PANTHER" id="PTHR30154">
    <property type="entry name" value="LEUCINE-RESPONSIVE REGULATORY PROTEIN"/>
    <property type="match status" value="1"/>
</dbReference>
<dbReference type="PANTHER" id="PTHR30154:SF34">
    <property type="entry name" value="TRANSCRIPTIONAL REGULATOR AZLB"/>
    <property type="match status" value="1"/>
</dbReference>
<name>A0A4U1BEM1_9GAMM</name>
<evidence type="ECO:0000256" key="1">
    <source>
        <dbReference type="ARBA" id="ARBA00023015"/>
    </source>
</evidence>
<gene>
    <name evidence="5" type="ORF">FCL40_08845</name>
</gene>
<keyword evidence="6" id="KW-1185">Reference proteome</keyword>
<dbReference type="GO" id="GO:0006355">
    <property type="term" value="P:regulation of DNA-templated transcription"/>
    <property type="evidence" value="ECO:0007669"/>
    <property type="project" value="UniProtKB-ARBA"/>
</dbReference>
<dbReference type="AlphaFoldDB" id="A0A4U1BEM1"/>
<reference evidence="5 6" key="1">
    <citation type="submission" date="2019-04" db="EMBL/GenBank/DDBJ databases">
        <authorList>
            <person name="Hwang J.C."/>
        </authorList>
    </citation>
    <scope>NUCLEOTIDE SEQUENCE [LARGE SCALE GENOMIC DNA]</scope>
    <source>
        <strain evidence="5 6">IMCC35001</strain>
    </source>
</reference>
<protein>
    <submittedName>
        <fullName evidence="5">Lrp/AsnC family transcriptional regulator</fullName>
    </submittedName>
</protein>
<keyword evidence="2" id="KW-0238">DNA-binding</keyword>
<dbReference type="OrthoDB" id="5476at2"/>
<feature type="domain" description="HTH asnC-type" evidence="4">
    <location>
        <begin position="1"/>
        <end position="63"/>
    </location>
</feature>
<evidence type="ECO:0000313" key="6">
    <source>
        <dbReference type="Proteomes" id="UP000305674"/>
    </source>
</evidence>
<sequence>MDPFDKAILAELRLDARQPVAAIADKVNLARSSVSERIKKLEQKGVIRGYRAQVQQSMLSGISAYFEIIHEDKSCLDIIDAIRQIPEVMHCHGISGHIDLLVFVKMDSMQRLHEIRAELNELPSVVKITTHVVMNEWL</sequence>
<dbReference type="Gene3D" id="1.10.10.10">
    <property type="entry name" value="Winged helix-like DNA-binding domain superfamily/Winged helix DNA-binding domain"/>
    <property type="match status" value="1"/>
</dbReference>
<dbReference type="InterPro" id="IPR019888">
    <property type="entry name" value="Tscrpt_reg_AsnC-like"/>
</dbReference>
<dbReference type="EMBL" id="SWCI01000004">
    <property type="protein sequence ID" value="TKB49512.1"/>
    <property type="molecule type" value="Genomic_DNA"/>
</dbReference>
<dbReference type="InterPro" id="IPR011008">
    <property type="entry name" value="Dimeric_a/b-barrel"/>
</dbReference>
<evidence type="ECO:0000313" key="5">
    <source>
        <dbReference type="EMBL" id="TKB49512.1"/>
    </source>
</evidence>
<dbReference type="GO" id="GO:0043200">
    <property type="term" value="P:response to amino acid"/>
    <property type="evidence" value="ECO:0007669"/>
    <property type="project" value="TreeGrafter"/>
</dbReference>
<dbReference type="PRINTS" id="PR00033">
    <property type="entry name" value="HTHASNC"/>
</dbReference>
<dbReference type="InterPro" id="IPR036388">
    <property type="entry name" value="WH-like_DNA-bd_sf"/>
</dbReference>
<dbReference type="InterPro" id="IPR019887">
    <property type="entry name" value="Tscrpt_reg_AsnC/Lrp_C"/>
</dbReference>
<dbReference type="InterPro" id="IPR036390">
    <property type="entry name" value="WH_DNA-bd_sf"/>
</dbReference>
<organism evidence="5 6">
    <name type="scientific">Ferrimonas sediminicola</name>
    <dbReference type="NCBI Taxonomy" id="2569538"/>
    <lineage>
        <taxon>Bacteria</taxon>
        <taxon>Pseudomonadati</taxon>
        <taxon>Pseudomonadota</taxon>
        <taxon>Gammaproteobacteria</taxon>
        <taxon>Alteromonadales</taxon>
        <taxon>Ferrimonadaceae</taxon>
        <taxon>Ferrimonas</taxon>
    </lineage>
</organism>
<dbReference type="InterPro" id="IPR000485">
    <property type="entry name" value="AsnC-type_HTH_dom"/>
</dbReference>
<dbReference type="GO" id="GO:0005829">
    <property type="term" value="C:cytosol"/>
    <property type="evidence" value="ECO:0007669"/>
    <property type="project" value="TreeGrafter"/>
</dbReference>
<dbReference type="PROSITE" id="PS50956">
    <property type="entry name" value="HTH_ASNC_2"/>
    <property type="match status" value="1"/>
</dbReference>
<evidence type="ECO:0000256" key="2">
    <source>
        <dbReference type="ARBA" id="ARBA00023125"/>
    </source>
</evidence>
<dbReference type="SMART" id="SM00344">
    <property type="entry name" value="HTH_ASNC"/>
    <property type="match status" value="1"/>
</dbReference>
<dbReference type="Gene3D" id="3.30.70.920">
    <property type="match status" value="1"/>
</dbReference>
<dbReference type="SUPFAM" id="SSF54909">
    <property type="entry name" value="Dimeric alpha+beta barrel"/>
    <property type="match status" value="1"/>
</dbReference>
<dbReference type="GO" id="GO:0043565">
    <property type="term" value="F:sequence-specific DNA binding"/>
    <property type="evidence" value="ECO:0007669"/>
    <property type="project" value="InterPro"/>
</dbReference>
<keyword evidence="1" id="KW-0805">Transcription regulation</keyword>
<dbReference type="Pfam" id="PF13412">
    <property type="entry name" value="HTH_24"/>
    <property type="match status" value="1"/>
</dbReference>
<dbReference type="SUPFAM" id="SSF46785">
    <property type="entry name" value="Winged helix' DNA-binding domain"/>
    <property type="match status" value="1"/>
</dbReference>
<dbReference type="Proteomes" id="UP000305674">
    <property type="component" value="Unassembled WGS sequence"/>
</dbReference>
<keyword evidence="3" id="KW-0804">Transcription</keyword>
<accession>A0A4U1BEM1</accession>
<evidence type="ECO:0000256" key="3">
    <source>
        <dbReference type="ARBA" id="ARBA00023163"/>
    </source>
</evidence>
<dbReference type="InterPro" id="IPR011991">
    <property type="entry name" value="ArsR-like_HTH"/>
</dbReference>
<proteinExistence type="predicted"/>
<dbReference type="CDD" id="cd00090">
    <property type="entry name" value="HTH_ARSR"/>
    <property type="match status" value="1"/>
</dbReference>
<dbReference type="Pfam" id="PF01037">
    <property type="entry name" value="AsnC_trans_reg"/>
    <property type="match status" value="1"/>
</dbReference>
<evidence type="ECO:0000259" key="4">
    <source>
        <dbReference type="PROSITE" id="PS50956"/>
    </source>
</evidence>
<comment type="caution">
    <text evidence="5">The sequence shown here is derived from an EMBL/GenBank/DDBJ whole genome shotgun (WGS) entry which is preliminary data.</text>
</comment>